<organism evidence="2 3">
    <name type="scientific">Durio zibethinus</name>
    <name type="common">Durian</name>
    <dbReference type="NCBI Taxonomy" id="66656"/>
    <lineage>
        <taxon>Eukaryota</taxon>
        <taxon>Viridiplantae</taxon>
        <taxon>Streptophyta</taxon>
        <taxon>Embryophyta</taxon>
        <taxon>Tracheophyta</taxon>
        <taxon>Spermatophyta</taxon>
        <taxon>Magnoliopsida</taxon>
        <taxon>eudicotyledons</taxon>
        <taxon>Gunneridae</taxon>
        <taxon>Pentapetalae</taxon>
        <taxon>rosids</taxon>
        <taxon>malvids</taxon>
        <taxon>Malvales</taxon>
        <taxon>Malvaceae</taxon>
        <taxon>Helicteroideae</taxon>
        <taxon>Durio</taxon>
    </lineage>
</organism>
<dbReference type="SUPFAM" id="SSF81383">
    <property type="entry name" value="F-box domain"/>
    <property type="match status" value="1"/>
</dbReference>
<dbReference type="GeneID" id="111276987"/>
<dbReference type="PANTHER" id="PTHR35546:SF115">
    <property type="entry name" value="F-BOX DOMAIN-CONTAINING PROTEIN"/>
    <property type="match status" value="1"/>
</dbReference>
<dbReference type="InterPro" id="IPR055290">
    <property type="entry name" value="At3g26010-like"/>
</dbReference>
<evidence type="ECO:0000313" key="3">
    <source>
        <dbReference type="RefSeq" id="XP_022718766.1"/>
    </source>
</evidence>
<keyword evidence="2" id="KW-1185">Reference proteome</keyword>
<reference evidence="3" key="1">
    <citation type="submission" date="2025-08" db="UniProtKB">
        <authorList>
            <consortium name="RefSeq"/>
        </authorList>
    </citation>
    <scope>IDENTIFICATION</scope>
    <source>
        <tissue evidence="3">Fruit stalk</tissue>
    </source>
</reference>
<proteinExistence type="predicted"/>
<evidence type="ECO:0000259" key="1">
    <source>
        <dbReference type="SMART" id="SM00256"/>
    </source>
</evidence>
<sequence>MLYPVSSATYAIAGNQDLLTEILLRIPAKPLLNFKFVSKQWLSLISSSQFRLSHSRRHRDNASLTAAALLFHCDTSHNPSGGFHIIPFKSHCSRLSFFDYLKHPAVKIMQSCNGLLLCRSYDKYLCLKYFVCNPITKKFRIVSFPQVEGFVYAVNLAFDPLKSVDYKIISIRRLIWVAPRFHIDIYSSETDSWSVKALSFTNVWLKNGVFCNGAIHWESEGKSSLYLDMENMCLKVMPMPVRMLDAPEGSYSESNRFLGESWGHLHLAVTYKPLALQFNIFEMAVDYSGWFLKYRVNLETVMNGFPEMNSYPREEGGNQISAACVIRSNKDEVSKVVVFVNGKAISYDLNDGTFTSLCDLDPCPKTYGSPSNDEVLDVYQYFETLSCV</sequence>
<accession>A0A6P5WTB2</accession>
<name>A0A6P5WTB2_DURZI</name>
<dbReference type="NCBIfam" id="TIGR01640">
    <property type="entry name" value="F_box_assoc_1"/>
    <property type="match status" value="1"/>
</dbReference>
<dbReference type="InterPro" id="IPR001810">
    <property type="entry name" value="F-box_dom"/>
</dbReference>
<gene>
    <name evidence="3" type="primary">LOC111276987</name>
</gene>
<dbReference type="AlphaFoldDB" id="A0A6P5WTB2"/>
<dbReference type="KEGG" id="dzi:111276987"/>
<evidence type="ECO:0000313" key="2">
    <source>
        <dbReference type="Proteomes" id="UP000515121"/>
    </source>
</evidence>
<dbReference type="Pfam" id="PF07734">
    <property type="entry name" value="FBA_1"/>
    <property type="match status" value="1"/>
</dbReference>
<dbReference type="SMART" id="SM00256">
    <property type="entry name" value="FBOX"/>
    <property type="match status" value="1"/>
</dbReference>
<dbReference type="InterPro" id="IPR036047">
    <property type="entry name" value="F-box-like_dom_sf"/>
</dbReference>
<dbReference type="Pfam" id="PF00646">
    <property type="entry name" value="F-box"/>
    <property type="match status" value="1"/>
</dbReference>
<protein>
    <submittedName>
        <fullName evidence="3">F-box protein At5g07610-like</fullName>
    </submittedName>
</protein>
<dbReference type="InterPro" id="IPR006527">
    <property type="entry name" value="F-box-assoc_dom_typ1"/>
</dbReference>
<dbReference type="InterPro" id="IPR017451">
    <property type="entry name" value="F-box-assoc_interact_dom"/>
</dbReference>
<dbReference type="OrthoDB" id="1848451at2759"/>
<dbReference type="Proteomes" id="UP000515121">
    <property type="component" value="Unplaced"/>
</dbReference>
<dbReference type="PANTHER" id="PTHR35546">
    <property type="entry name" value="F-BOX PROTEIN INTERACTION DOMAIN PROTEIN-RELATED"/>
    <property type="match status" value="1"/>
</dbReference>
<dbReference type="RefSeq" id="XP_022718766.1">
    <property type="nucleotide sequence ID" value="XM_022863031.1"/>
</dbReference>
<feature type="domain" description="F-box" evidence="1">
    <location>
        <begin position="14"/>
        <end position="54"/>
    </location>
</feature>